<proteinExistence type="inferred from homology"/>
<dbReference type="InterPro" id="IPR015422">
    <property type="entry name" value="PyrdxlP-dep_Trfase_small"/>
</dbReference>
<evidence type="ECO:0000256" key="7">
    <source>
        <dbReference type="ARBA" id="ARBA00023014"/>
    </source>
</evidence>
<name>A0A917UFI5_9ACTN</name>
<sequence>MSYFDAASAAPLHPVARQALLAALDDGWADPSRLYREGRKARMLLDAAREAAAEAVGCRADELSFTPSGTRAVHTGIAGALAGRRRTGRHLIVSAVEHSSVLHSAEVFEAEGGQVTRVPVSRQGAVDAGSYEAAMRPDTALACLQSANHEVGTVQPVAAVAEVCRAAGVPLLVDAAQSLGWGRVEGDWSVLTASAHKWGGPSGVGLLVVRKGVRFAAQGASDERESGRAPGFENLPAIVAAAASLRAVRAEAEQEAVRLRELTARIRARVPESVPDVEVVGDAELRLPGIVTFSCLYVDGETLLHELDREGFSVSSGSSCTSSTLTPSHVLKAMGVLSEGNVRVSLPAGAAEAEVERFLAVLPGVVAGVREKLGAPAPVAAVHEDVLVVDALGKRCPIPVIELAKVIGTVPVGGRVRVLSDDEAARLDIPAWCEMRGQEYEGEEKAEKGTAYLVRRAT</sequence>
<dbReference type="GO" id="GO:0031071">
    <property type="term" value="F:cysteine desulfurase activity"/>
    <property type="evidence" value="ECO:0007669"/>
    <property type="project" value="UniProtKB-EC"/>
</dbReference>
<dbReference type="InterPro" id="IPR015424">
    <property type="entry name" value="PyrdxlP-dep_Trfase"/>
</dbReference>
<evidence type="ECO:0000256" key="4">
    <source>
        <dbReference type="ARBA" id="ARBA00022723"/>
    </source>
</evidence>
<dbReference type="Proteomes" id="UP000653411">
    <property type="component" value="Unassembled WGS sequence"/>
</dbReference>
<dbReference type="InterPro" id="IPR001455">
    <property type="entry name" value="TusA-like"/>
</dbReference>
<evidence type="ECO:0000313" key="11">
    <source>
        <dbReference type="EMBL" id="GGM87373.1"/>
    </source>
</evidence>
<organism evidence="11 12">
    <name type="scientific">Streptomyces fuscichromogenes</name>
    <dbReference type="NCBI Taxonomy" id="1324013"/>
    <lineage>
        <taxon>Bacteria</taxon>
        <taxon>Bacillati</taxon>
        <taxon>Actinomycetota</taxon>
        <taxon>Actinomycetes</taxon>
        <taxon>Kitasatosporales</taxon>
        <taxon>Streptomycetaceae</taxon>
        <taxon>Streptomyces</taxon>
    </lineage>
</organism>
<dbReference type="Pfam" id="PF01206">
    <property type="entry name" value="TusA"/>
    <property type="match status" value="1"/>
</dbReference>
<keyword evidence="3" id="KW-0808">Transferase</keyword>
<dbReference type="AlphaFoldDB" id="A0A917UFI5"/>
<feature type="coiled-coil region" evidence="9">
    <location>
        <begin position="242"/>
        <end position="269"/>
    </location>
</feature>
<dbReference type="GO" id="GO:0046872">
    <property type="term" value="F:metal ion binding"/>
    <property type="evidence" value="ECO:0007669"/>
    <property type="project" value="UniProtKB-KW"/>
</dbReference>
<feature type="domain" description="UPF0033" evidence="10">
    <location>
        <begin position="389"/>
        <end position="413"/>
    </location>
</feature>
<dbReference type="InterPro" id="IPR015421">
    <property type="entry name" value="PyrdxlP-dep_Trfase_major"/>
</dbReference>
<keyword evidence="4" id="KW-0479">Metal-binding</keyword>
<dbReference type="PIRSF" id="PIRSF005572">
    <property type="entry name" value="NifS"/>
    <property type="match status" value="1"/>
</dbReference>
<dbReference type="PROSITE" id="PS01148">
    <property type="entry name" value="UPF0033"/>
    <property type="match status" value="1"/>
</dbReference>
<gene>
    <name evidence="11" type="ORF">GCM10011578_002990</name>
</gene>
<keyword evidence="12" id="KW-1185">Reference proteome</keyword>
<evidence type="ECO:0000256" key="1">
    <source>
        <dbReference type="ARBA" id="ARBA00001933"/>
    </source>
</evidence>
<keyword evidence="5" id="KW-0663">Pyridoxal phosphate</keyword>
<dbReference type="Gene3D" id="3.30.110.40">
    <property type="entry name" value="TusA-like domain"/>
    <property type="match status" value="1"/>
</dbReference>
<reference evidence="11" key="2">
    <citation type="submission" date="2020-09" db="EMBL/GenBank/DDBJ databases">
        <authorList>
            <person name="Sun Q."/>
            <person name="Zhou Y."/>
        </authorList>
    </citation>
    <scope>NUCLEOTIDE SEQUENCE</scope>
    <source>
        <strain evidence="11">CGMCC 4.7110</strain>
    </source>
</reference>
<evidence type="ECO:0000259" key="10">
    <source>
        <dbReference type="PROSITE" id="PS01148"/>
    </source>
</evidence>
<dbReference type="GO" id="GO:0008483">
    <property type="term" value="F:transaminase activity"/>
    <property type="evidence" value="ECO:0007669"/>
    <property type="project" value="UniProtKB-KW"/>
</dbReference>
<comment type="catalytic activity">
    <reaction evidence="8">
        <text>(sulfur carrier)-H + L-cysteine = (sulfur carrier)-SH + L-alanine</text>
        <dbReference type="Rhea" id="RHEA:43892"/>
        <dbReference type="Rhea" id="RHEA-COMP:14737"/>
        <dbReference type="Rhea" id="RHEA-COMP:14739"/>
        <dbReference type="ChEBI" id="CHEBI:29917"/>
        <dbReference type="ChEBI" id="CHEBI:35235"/>
        <dbReference type="ChEBI" id="CHEBI:57972"/>
        <dbReference type="ChEBI" id="CHEBI:64428"/>
        <dbReference type="EC" id="2.8.1.7"/>
    </reaction>
</comment>
<keyword evidence="11" id="KW-0032">Aminotransferase</keyword>
<protein>
    <submittedName>
        <fullName evidence="11">Aminotransferase</fullName>
    </submittedName>
</protein>
<comment type="cofactor">
    <cofactor evidence="1">
        <name>pyridoxal 5'-phosphate</name>
        <dbReference type="ChEBI" id="CHEBI:597326"/>
    </cofactor>
</comment>
<keyword evidence="6" id="KW-0408">Iron</keyword>
<dbReference type="Gene3D" id="3.40.640.10">
    <property type="entry name" value="Type I PLP-dependent aspartate aminotransferase-like (Major domain)"/>
    <property type="match status" value="1"/>
</dbReference>
<dbReference type="InterPro" id="IPR000192">
    <property type="entry name" value="Aminotrans_V_dom"/>
</dbReference>
<dbReference type="Gene3D" id="3.90.1150.10">
    <property type="entry name" value="Aspartate Aminotransferase, domain 1"/>
    <property type="match status" value="1"/>
</dbReference>
<evidence type="ECO:0000256" key="3">
    <source>
        <dbReference type="ARBA" id="ARBA00022679"/>
    </source>
</evidence>
<accession>A0A917UFI5</accession>
<evidence type="ECO:0000256" key="8">
    <source>
        <dbReference type="ARBA" id="ARBA00050776"/>
    </source>
</evidence>
<dbReference type="InterPro" id="IPR016454">
    <property type="entry name" value="Cysteine_dSase"/>
</dbReference>
<dbReference type="EMBL" id="BMML01000001">
    <property type="protein sequence ID" value="GGM87373.1"/>
    <property type="molecule type" value="Genomic_DNA"/>
</dbReference>
<comment type="similarity">
    <text evidence="2">Belongs to the class-V pyridoxal-phosphate-dependent aminotransferase family. NifS/IscS subfamily.</text>
</comment>
<dbReference type="PANTHER" id="PTHR11601:SF34">
    <property type="entry name" value="CYSTEINE DESULFURASE"/>
    <property type="match status" value="1"/>
</dbReference>
<evidence type="ECO:0000256" key="5">
    <source>
        <dbReference type="ARBA" id="ARBA00022898"/>
    </source>
</evidence>
<dbReference type="RefSeq" id="WP_189260657.1">
    <property type="nucleotide sequence ID" value="NZ_BMML01000001.1"/>
</dbReference>
<evidence type="ECO:0000256" key="2">
    <source>
        <dbReference type="ARBA" id="ARBA00006490"/>
    </source>
</evidence>
<evidence type="ECO:0000313" key="12">
    <source>
        <dbReference type="Proteomes" id="UP000653411"/>
    </source>
</evidence>
<evidence type="ECO:0000256" key="6">
    <source>
        <dbReference type="ARBA" id="ARBA00023004"/>
    </source>
</evidence>
<dbReference type="PANTHER" id="PTHR11601">
    <property type="entry name" value="CYSTEINE DESULFURYLASE FAMILY MEMBER"/>
    <property type="match status" value="1"/>
</dbReference>
<dbReference type="InterPro" id="IPR036868">
    <property type="entry name" value="TusA-like_sf"/>
</dbReference>
<dbReference type="SUPFAM" id="SSF64307">
    <property type="entry name" value="SirA-like"/>
    <property type="match status" value="1"/>
</dbReference>
<keyword evidence="7" id="KW-0411">Iron-sulfur</keyword>
<dbReference type="Pfam" id="PF00266">
    <property type="entry name" value="Aminotran_5"/>
    <property type="match status" value="1"/>
</dbReference>
<reference evidence="11" key="1">
    <citation type="journal article" date="2014" name="Int. J. Syst. Evol. Microbiol.">
        <title>Complete genome sequence of Corynebacterium casei LMG S-19264T (=DSM 44701T), isolated from a smear-ripened cheese.</title>
        <authorList>
            <consortium name="US DOE Joint Genome Institute (JGI-PGF)"/>
            <person name="Walter F."/>
            <person name="Albersmeier A."/>
            <person name="Kalinowski J."/>
            <person name="Ruckert C."/>
        </authorList>
    </citation>
    <scope>NUCLEOTIDE SEQUENCE</scope>
    <source>
        <strain evidence="11">CGMCC 4.7110</strain>
    </source>
</reference>
<keyword evidence="9" id="KW-0175">Coiled coil</keyword>
<dbReference type="CDD" id="cd00291">
    <property type="entry name" value="SirA_YedF_YeeD"/>
    <property type="match status" value="1"/>
</dbReference>
<dbReference type="SUPFAM" id="SSF53383">
    <property type="entry name" value="PLP-dependent transferases"/>
    <property type="match status" value="1"/>
</dbReference>
<evidence type="ECO:0000256" key="9">
    <source>
        <dbReference type="SAM" id="Coils"/>
    </source>
</evidence>
<dbReference type="GO" id="GO:0051536">
    <property type="term" value="F:iron-sulfur cluster binding"/>
    <property type="evidence" value="ECO:0007669"/>
    <property type="project" value="UniProtKB-KW"/>
</dbReference>
<comment type="caution">
    <text evidence="11">The sequence shown here is derived from an EMBL/GenBank/DDBJ whole genome shotgun (WGS) entry which is preliminary data.</text>
</comment>